<accession>A0A2S9XJM3</accession>
<gene>
    <name evidence="3" type="ORF">ENSA5_46140</name>
</gene>
<reference evidence="3 4" key="1">
    <citation type="submission" date="2018-03" db="EMBL/GenBank/DDBJ databases">
        <title>Draft Genome Sequences of the Obligatory Marine Myxobacteria Enhygromyxa salina SWB005.</title>
        <authorList>
            <person name="Poehlein A."/>
            <person name="Moghaddam J.A."/>
            <person name="Harms H."/>
            <person name="Alanjari M."/>
            <person name="Koenig G.M."/>
            <person name="Daniel R."/>
            <person name="Schaeberle T.F."/>
        </authorList>
    </citation>
    <scope>NUCLEOTIDE SEQUENCE [LARGE SCALE GENOMIC DNA]</scope>
    <source>
        <strain evidence="3 4">SWB005</strain>
    </source>
</reference>
<evidence type="ECO:0000313" key="3">
    <source>
        <dbReference type="EMBL" id="PRP93053.1"/>
    </source>
</evidence>
<dbReference type="Proteomes" id="UP000237968">
    <property type="component" value="Unassembled WGS sequence"/>
</dbReference>
<evidence type="ECO:0000313" key="4">
    <source>
        <dbReference type="Proteomes" id="UP000237968"/>
    </source>
</evidence>
<protein>
    <submittedName>
        <fullName evidence="3">Uncharacterized protein</fullName>
    </submittedName>
</protein>
<feature type="compositionally biased region" description="Basic and acidic residues" evidence="1">
    <location>
        <begin position="138"/>
        <end position="163"/>
    </location>
</feature>
<keyword evidence="2" id="KW-0472">Membrane</keyword>
<organism evidence="3 4">
    <name type="scientific">Enhygromyxa salina</name>
    <dbReference type="NCBI Taxonomy" id="215803"/>
    <lineage>
        <taxon>Bacteria</taxon>
        <taxon>Pseudomonadati</taxon>
        <taxon>Myxococcota</taxon>
        <taxon>Polyangia</taxon>
        <taxon>Nannocystales</taxon>
        <taxon>Nannocystaceae</taxon>
        <taxon>Enhygromyxa</taxon>
    </lineage>
</organism>
<feature type="transmembrane region" description="Helical" evidence="2">
    <location>
        <begin position="88"/>
        <end position="106"/>
    </location>
</feature>
<proteinExistence type="predicted"/>
<keyword evidence="2" id="KW-1133">Transmembrane helix</keyword>
<feature type="compositionally biased region" description="Low complexity" evidence="1">
    <location>
        <begin position="204"/>
        <end position="219"/>
    </location>
</feature>
<feature type="region of interest" description="Disordered" evidence="1">
    <location>
        <begin position="120"/>
        <end position="251"/>
    </location>
</feature>
<feature type="region of interest" description="Disordered" evidence="1">
    <location>
        <begin position="405"/>
        <end position="426"/>
    </location>
</feature>
<dbReference type="RefSeq" id="WP_106393875.1">
    <property type="nucleotide sequence ID" value="NZ_PVNK01000199.1"/>
</dbReference>
<evidence type="ECO:0000256" key="1">
    <source>
        <dbReference type="SAM" id="MobiDB-lite"/>
    </source>
</evidence>
<feature type="compositionally biased region" description="Low complexity" evidence="1">
    <location>
        <begin position="167"/>
        <end position="196"/>
    </location>
</feature>
<name>A0A2S9XJM3_9BACT</name>
<keyword evidence="4" id="KW-1185">Reference proteome</keyword>
<dbReference type="OrthoDB" id="5500225at2"/>
<feature type="compositionally biased region" description="Basic and acidic residues" evidence="1">
    <location>
        <begin position="451"/>
        <end position="462"/>
    </location>
</feature>
<feature type="transmembrane region" description="Helical" evidence="2">
    <location>
        <begin position="43"/>
        <end position="67"/>
    </location>
</feature>
<evidence type="ECO:0000256" key="2">
    <source>
        <dbReference type="SAM" id="Phobius"/>
    </source>
</evidence>
<dbReference type="EMBL" id="PVNK01000199">
    <property type="protein sequence ID" value="PRP93053.1"/>
    <property type="molecule type" value="Genomic_DNA"/>
</dbReference>
<sequence>MGWAYLVLAAIAALGLALGWRLTPAPREQADTDADGLARLLQLGIAMTGLTVLALLLVPWFGGLAEITCTPESERAGECIMGLRDRGLLGASAFACLVGAAFAFVLRKGVLDFSAPKPIDESKREAGVGDLDTMASARDLRRPASESAPKPEPEPKTKPKSEPTPKPAADATEPAPDAAEPASDAADAGPDVGPDAADADPDAAEPAPAPDAAEPASDAAEGEDDKDEPASDAAEGEDDELTADAQPKGHRRLEGPVFRAFVDDEAVELDVAISTAVKRLRSERVAVVFSRGASPDANLALLELAEAFNAHRYVLEGTAAATEGIPTGETVDPNAVDAVAGPDARHAGELALDLAGAFIQTVFLLDTRVAFPEFVLGKLTTMQSVCIAHAHDDVSAACQVVLPGTNPGEREGELIDSDGGTNSRRPREWLVSQIVQALRAAEGDADADTDSADRSAPNEEDT</sequence>
<keyword evidence="2" id="KW-0812">Transmembrane</keyword>
<feature type="region of interest" description="Disordered" evidence="1">
    <location>
        <begin position="440"/>
        <end position="462"/>
    </location>
</feature>
<comment type="caution">
    <text evidence="3">The sequence shown here is derived from an EMBL/GenBank/DDBJ whole genome shotgun (WGS) entry which is preliminary data.</text>
</comment>
<dbReference type="AlphaFoldDB" id="A0A2S9XJM3"/>